<dbReference type="OrthoDB" id="4085221at2759"/>
<accession>A0A9W4TV27</accession>
<reference evidence="1" key="1">
    <citation type="submission" date="2022-12" db="EMBL/GenBank/DDBJ databases">
        <authorList>
            <person name="Brejova B."/>
        </authorList>
    </citation>
    <scope>NUCLEOTIDE SEQUENCE</scope>
</reference>
<evidence type="ECO:0000313" key="1">
    <source>
        <dbReference type="EMBL" id="CAI5756190.1"/>
    </source>
</evidence>
<comment type="caution">
    <text evidence="1">The sequence shown here is derived from an EMBL/GenBank/DDBJ whole genome shotgun (WGS) entry which is preliminary data.</text>
</comment>
<name>A0A9W4TV27_9ASCO</name>
<dbReference type="EMBL" id="CANTUO010000001">
    <property type="protein sequence ID" value="CAI5756190.1"/>
    <property type="molecule type" value="Genomic_DNA"/>
</dbReference>
<proteinExistence type="predicted"/>
<protein>
    <submittedName>
        <fullName evidence="1">Uncharacterized protein</fullName>
    </submittedName>
</protein>
<dbReference type="AlphaFoldDB" id="A0A9W4TV27"/>
<dbReference type="Proteomes" id="UP001152885">
    <property type="component" value="Unassembled WGS sequence"/>
</dbReference>
<sequence length="97" mass="10747">MVTKRIFHIAQFKTASRHWLPITQSTINSRAFFSSKQRCVNFNNLNDSTSASLVSNDDVFTTASQQAATSSEDLDVSFEPTVNSSEEIFTAGPVNRV</sequence>
<gene>
    <name evidence="1" type="ORF">CANVERA_P0707</name>
</gene>
<evidence type="ECO:0000313" key="2">
    <source>
        <dbReference type="Proteomes" id="UP001152885"/>
    </source>
</evidence>
<organism evidence="1 2">
    <name type="scientific">Candida verbasci</name>
    <dbReference type="NCBI Taxonomy" id="1227364"/>
    <lineage>
        <taxon>Eukaryota</taxon>
        <taxon>Fungi</taxon>
        <taxon>Dikarya</taxon>
        <taxon>Ascomycota</taxon>
        <taxon>Saccharomycotina</taxon>
        <taxon>Pichiomycetes</taxon>
        <taxon>Debaryomycetaceae</taxon>
        <taxon>Candida/Lodderomyces clade</taxon>
        <taxon>Candida</taxon>
    </lineage>
</organism>
<keyword evidence="2" id="KW-1185">Reference proteome</keyword>